<organism evidence="3 4">
    <name type="scientific">Mycena venus</name>
    <dbReference type="NCBI Taxonomy" id="2733690"/>
    <lineage>
        <taxon>Eukaryota</taxon>
        <taxon>Fungi</taxon>
        <taxon>Dikarya</taxon>
        <taxon>Basidiomycota</taxon>
        <taxon>Agaricomycotina</taxon>
        <taxon>Agaricomycetes</taxon>
        <taxon>Agaricomycetidae</taxon>
        <taxon>Agaricales</taxon>
        <taxon>Marasmiineae</taxon>
        <taxon>Mycenaceae</taxon>
        <taxon>Mycena</taxon>
    </lineage>
</organism>
<feature type="transmembrane region" description="Helical" evidence="2">
    <location>
        <begin position="45"/>
        <end position="67"/>
    </location>
</feature>
<keyword evidence="2" id="KW-0472">Membrane</keyword>
<feature type="transmembrane region" description="Helical" evidence="2">
    <location>
        <begin position="153"/>
        <end position="175"/>
    </location>
</feature>
<dbReference type="EMBL" id="JACAZI010000020">
    <property type="protein sequence ID" value="KAF7339006.1"/>
    <property type="molecule type" value="Genomic_DNA"/>
</dbReference>
<feature type="transmembrane region" description="Helical" evidence="2">
    <location>
        <begin position="87"/>
        <end position="106"/>
    </location>
</feature>
<accession>A0A8H6XEB2</accession>
<dbReference type="OrthoDB" id="3226582at2759"/>
<keyword evidence="2" id="KW-0812">Transmembrane</keyword>
<reference evidence="3" key="1">
    <citation type="submission" date="2020-05" db="EMBL/GenBank/DDBJ databases">
        <title>Mycena genomes resolve the evolution of fungal bioluminescence.</title>
        <authorList>
            <person name="Tsai I.J."/>
        </authorList>
    </citation>
    <scope>NUCLEOTIDE SEQUENCE</scope>
    <source>
        <strain evidence="3">CCC161011</strain>
    </source>
</reference>
<dbReference type="AlphaFoldDB" id="A0A8H6XEB2"/>
<evidence type="ECO:0000313" key="3">
    <source>
        <dbReference type="EMBL" id="KAF7339006.1"/>
    </source>
</evidence>
<feature type="transmembrane region" description="Helical" evidence="2">
    <location>
        <begin position="12"/>
        <end position="33"/>
    </location>
</feature>
<keyword evidence="2" id="KW-1133">Transmembrane helix</keyword>
<keyword evidence="4" id="KW-1185">Reference proteome</keyword>
<comment type="caution">
    <text evidence="3">The sequence shown here is derived from an EMBL/GenBank/DDBJ whole genome shotgun (WGS) entry which is preliminary data.</text>
</comment>
<evidence type="ECO:0000313" key="4">
    <source>
        <dbReference type="Proteomes" id="UP000620124"/>
    </source>
</evidence>
<gene>
    <name evidence="3" type="ORF">MVEN_01976800</name>
</gene>
<proteinExistence type="predicted"/>
<evidence type="ECO:0000256" key="1">
    <source>
        <dbReference type="SAM" id="MobiDB-lite"/>
    </source>
</evidence>
<feature type="transmembrane region" description="Helical" evidence="2">
    <location>
        <begin position="113"/>
        <end position="133"/>
    </location>
</feature>
<dbReference type="Proteomes" id="UP000620124">
    <property type="component" value="Unassembled WGS sequence"/>
</dbReference>
<feature type="transmembrane region" description="Helical" evidence="2">
    <location>
        <begin position="187"/>
        <end position="209"/>
    </location>
</feature>
<sequence length="275" mass="30372">MVSAFWYDISQLWIGTFFYGIYLVLFCICLYILLHRPSSRENTVLLVTAIALFTFSTILIVLILVLVTAEIEELASIPSDSIQNAAYIIYAINNSIADGLLIYRCYVVWNHDWRVIVLPVMLLIASTAGRIWWISHHSRAYLGAAAQQRYASAIALVVESGMLYSATILAFLIVISFPSLSSTLEEPLLQIVTQVMGIAPTLIIVRVGLGVTVEDSLSTFRGSTSIPLRQQRHASSRLGTSIGSADPEENLSPGFVTRENDHGFGKPRYLDDAAV</sequence>
<name>A0A8H6XEB2_9AGAR</name>
<feature type="region of interest" description="Disordered" evidence="1">
    <location>
        <begin position="231"/>
        <end position="263"/>
    </location>
</feature>
<evidence type="ECO:0000256" key="2">
    <source>
        <dbReference type="SAM" id="Phobius"/>
    </source>
</evidence>
<protein>
    <submittedName>
        <fullName evidence="3">Uncharacterized protein</fullName>
    </submittedName>
</protein>